<feature type="modified residue" description="N6-(pyridoxal phosphate)lysine" evidence="9">
    <location>
        <position position="212"/>
    </location>
</feature>
<dbReference type="Gene3D" id="3.90.1150.10">
    <property type="entry name" value="Aspartate Aminotransferase, domain 1"/>
    <property type="match status" value="1"/>
</dbReference>
<evidence type="ECO:0000256" key="3">
    <source>
        <dbReference type="ARBA" id="ARBA00011738"/>
    </source>
</evidence>
<comment type="catalytic activity">
    <reaction evidence="9">
        <text>L-histidinol phosphate + 2-oxoglutarate = 3-(imidazol-4-yl)-2-oxopropyl phosphate + L-glutamate</text>
        <dbReference type="Rhea" id="RHEA:23744"/>
        <dbReference type="ChEBI" id="CHEBI:16810"/>
        <dbReference type="ChEBI" id="CHEBI:29985"/>
        <dbReference type="ChEBI" id="CHEBI:57766"/>
        <dbReference type="ChEBI" id="CHEBI:57980"/>
        <dbReference type="EC" id="2.6.1.9"/>
    </reaction>
</comment>
<evidence type="ECO:0000259" key="10">
    <source>
        <dbReference type="Pfam" id="PF00155"/>
    </source>
</evidence>
<evidence type="ECO:0000256" key="8">
    <source>
        <dbReference type="ARBA" id="ARBA00023102"/>
    </source>
</evidence>
<evidence type="ECO:0000256" key="4">
    <source>
        <dbReference type="ARBA" id="ARBA00022576"/>
    </source>
</evidence>
<evidence type="ECO:0000313" key="11">
    <source>
        <dbReference type="EMBL" id="TGJ76481.1"/>
    </source>
</evidence>
<dbReference type="AlphaFoldDB" id="A0A4Z0YB61"/>
<dbReference type="RefSeq" id="WP_135659170.1">
    <property type="nucleotide sequence ID" value="NZ_SRMQ01000005.1"/>
</dbReference>
<dbReference type="UniPathway" id="UPA00031">
    <property type="reaction ID" value="UER00012"/>
</dbReference>
<evidence type="ECO:0000256" key="2">
    <source>
        <dbReference type="ARBA" id="ARBA00007970"/>
    </source>
</evidence>
<evidence type="ECO:0000256" key="9">
    <source>
        <dbReference type="HAMAP-Rule" id="MF_01023"/>
    </source>
</evidence>
<keyword evidence="12" id="KW-1185">Reference proteome</keyword>
<dbReference type="NCBIfam" id="TIGR01141">
    <property type="entry name" value="hisC"/>
    <property type="match status" value="1"/>
</dbReference>
<accession>A0A4Z0YB61</accession>
<organism evidence="11 12">
    <name type="scientific">Caproiciproducens galactitolivorans</name>
    <dbReference type="NCBI Taxonomy" id="642589"/>
    <lineage>
        <taxon>Bacteria</taxon>
        <taxon>Bacillati</taxon>
        <taxon>Bacillota</taxon>
        <taxon>Clostridia</taxon>
        <taxon>Eubacteriales</taxon>
        <taxon>Acutalibacteraceae</taxon>
        <taxon>Caproiciproducens</taxon>
    </lineage>
</organism>
<dbReference type="InterPro" id="IPR015422">
    <property type="entry name" value="PyrdxlP-dep_Trfase_small"/>
</dbReference>
<proteinExistence type="inferred from homology"/>
<name>A0A4Z0YB61_9FIRM</name>
<evidence type="ECO:0000256" key="7">
    <source>
        <dbReference type="ARBA" id="ARBA00022898"/>
    </source>
</evidence>
<evidence type="ECO:0000256" key="5">
    <source>
        <dbReference type="ARBA" id="ARBA00022605"/>
    </source>
</evidence>
<evidence type="ECO:0000256" key="1">
    <source>
        <dbReference type="ARBA" id="ARBA00001933"/>
    </source>
</evidence>
<evidence type="ECO:0000313" key="12">
    <source>
        <dbReference type="Proteomes" id="UP000297714"/>
    </source>
</evidence>
<dbReference type="OrthoDB" id="9813612at2"/>
<dbReference type="EC" id="2.6.1.9" evidence="9"/>
<dbReference type="Proteomes" id="UP000297714">
    <property type="component" value="Unassembled WGS sequence"/>
</dbReference>
<keyword evidence="5 9" id="KW-0028">Amino-acid biosynthesis</keyword>
<dbReference type="GO" id="GO:0004400">
    <property type="term" value="F:histidinol-phosphate transaminase activity"/>
    <property type="evidence" value="ECO:0007669"/>
    <property type="project" value="UniProtKB-UniRule"/>
</dbReference>
<dbReference type="CDD" id="cd00609">
    <property type="entry name" value="AAT_like"/>
    <property type="match status" value="1"/>
</dbReference>
<dbReference type="GO" id="GO:0000105">
    <property type="term" value="P:L-histidine biosynthetic process"/>
    <property type="evidence" value="ECO:0007669"/>
    <property type="project" value="UniProtKB-UniRule"/>
</dbReference>
<comment type="cofactor">
    <cofactor evidence="1 9">
        <name>pyridoxal 5'-phosphate</name>
        <dbReference type="ChEBI" id="CHEBI:597326"/>
    </cofactor>
</comment>
<keyword evidence="4 9" id="KW-0032">Aminotransferase</keyword>
<dbReference type="InterPro" id="IPR015424">
    <property type="entry name" value="PyrdxlP-dep_Trfase"/>
</dbReference>
<comment type="subunit">
    <text evidence="3 9">Homodimer.</text>
</comment>
<feature type="domain" description="Aminotransferase class I/classII large" evidence="10">
    <location>
        <begin position="26"/>
        <end position="342"/>
    </location>
</feature>
<protein>
    <recommendedName>
        <fullName evidence="9">Histidinol-phosphate aminotransferase</fullName>
        <ecNumber evidence="9">2.6.1.9</ecNumber>
    </recommendedName>
    <alternativeName>
        <fullName evidence="9">Imidazole acetol-phosphate transaminase</fullName>
    </alternativeName>
</protein>
<gene>
    <name evidence="11" type="primary">hisC2</name>
    <name evidence="9" type="synonym">hisC</name>
    <name evidence="11" type="ORF">CAGA_13920</name>
</gene>
<dbReference type="PANTHER" id="PTHR42885">
    <property type="entry name" value="HISTIDINOL-PHOSPHATE AMINOTRANSFERASE-RELATED"/>
    <property type="match status" value="1"/>
</dbReference>
<comment type="pathway">
    <text evidence="9">Amino-acid biosynthesis; L-histidine biosynthesis; L-histidine from 5-phospho-alpha-D-ribose 1-diphosphate: step 7/9.</text>
</comment>
<dbReference type="SUPFAM" id="SSF53383">
    <property type="entry name" value="PLP-dependent transferases"/>
    <property type="match status" value="1"/>
</dbReference>
<sequence>MGYELNEKIRDLKPYDPISGDFPVRLDANESFIQVPQKILQKISDAVLSIPYNRYPDPLAKELCESFGNYYHLNSGLVTAGNGSDELISVICSAFLMKGDTMLTMSPDFSMYRFYASIAEAKAELYYKKPDMTIDVDKLIAMANSSNAKLVIFSNPCNPTSLGLKREDVRRLVTSVNALVVLDEAYMDFWDESLLDEVVSYDNLIILRTCSKAFAMAGIRLGFAVANRELTNAMKAVKSPYNVNTLTQKAGFVILQEGQWLRSCIEEVKASRDMLYERMSILESNYAQRMHVYPSVTNFLFVKISQADDVYYQLVKSGIAVRYFGDFLRITAGTKEENEKFLLAFEKAIRL</sequence>
<dbReference type="PANTHER" id="PTHR42885:SF2">
    <property type="entry name" value="HISTIDINOL-PHOSPHATE AMINOTRANSFERASE"/>
    <property type="match status" value="1"/>
</dbReference>
<dbReference type="Gene3D" id="3.40.640.10">
    <property type="entry name" value="Type I PLP-dependent aspartate aminotransferase-like (Major domain)"/>
    <property type="match status" value="1"/>
</dbReference>
<dbReference type="Pfam" id="PF00155">
    <property type="entry name" value="Aminotran_1_2"/>
    <property type="match status" value="1"/>
</dbReference>
<dbReference type="InterPro" id="IPR005861">
    <property type="entry name" value="HisP_aminotrans"/>
</dbReference>
<comment type="similarity">
    <text evidence="2 9">Belongs to the class-II pyridoxal-phosphate-dependent aminotransferase family. Histidinol-phosphate aminotransferase subfamily.</text>
</comment>
<dbReference type="InterPro" id="IPR015421">
    <property type="entry name" value="PyrdxlP-dep_Trfase_major"/>
</dbReference>
<dbReference type="HAMAP" id="MF_01023">
    <property type="entry name" value="HisC_aminotrans_2"/>
    <property type="match status" value="1"/>
</dbReference>
<evidence type="ECO:0000256" key="6">
    <source>
        <dbReference type="ARBA" id="ARBA00022679"/>
    </source>
</evidence>
<keyword evidence="8 9" id="KW-0368">Histidine biosynthesis</keyword>
<dbReference type="GO" id="GO:0030170">
    <property type="term" value="F:pyridoxal phosphate binding"/>
    <property type="evidence" value="ECO:0007669"/>
    <property type="project" value="InterPro"/>
</dbReference>
<keyword evidence="7 9" id="KW-0663">Pyridoxal phosphate</keyword>
<keyword evidence="6 9" id="KW-0808">Transferase</keyword>
<comment type="caution">
    <text evidence="11">The sequence shown here is derived from an EMBL/GenBank/DDBJ whole genome shotgun (WGS) entry which is preliminary data.</text>
</comment>
<dbReference type="EMBL" id="SRMQ01000005">
    <property type="protein sequence ID" value="TGJ76481.1"/>
    <property type="molecule type" value="Genomic_DNA"/>
</dbReference>
<dbReference type="InterPro" id="IPR004839">
    <property type="entry name" value="Aminotransferase_I/II_large"/>
</dbReference>
<reference evidence="11 12" key="1">
    <citation type="submission" date="2019-04" db="EMBL/GenBank/DDBJ databases">
        <authorList>
            <person name="Poehlein A."/>
            <person name="Bengelsdorf F.R."/>
            <person name="Duerre P."/>
            <person name="Daniel R."/>
        </authorList>
    </citation>
    <scope>NUCLEOTIDE SEQUENCE [LARGE SCALE GENOMIC DNA]</scope>
    <source>
        <strain evidence="11 12">BS-1</strain>
    </source>
</reference>